<dbReference type="PROSITE" id="PS00409">
    <property type="entry name" value="PROKAR_NTER_METHYL"/>
    <property type="match status" value="1"/>
</dbReference>
<name>A0ABR8SAV6_9BURK</name>
<reference evidence="2 3" key="1">
    <citation type="submission" date="2020-08" db="EMBL/GenBank/DDBJ databases">
        <title>A Genomic Blueprint of the Chicken Gut Microbiome.</title>
        <authorList>
            <person name="Gilroy R."/>
            <person name="Ravi A."/>
            <person name="Getino M."/>
            <person name="Pursley I."/>
            <person name="Horton D.L."/>
            <person name="Alikhan N.-F."/>
            <person name="Baker D."/>
            <person name="Gharbi K."/>
            <person name="Hall N."/>
            <person name="Watson M."/>
            <person name="Adriaenssens E.M."/>
            <person name="Foster-Nyarko E."/>
            <person name="Jarju S."/>
            <person name="Secka A."/>
            <person name="Antonio M."/>
            <person name="Oren A."/>
            <person name="Chaudhuri R."/>
            <person name="La Ragione R.M."/>
            <person name="Hildebrand F."/>
            <person name="Pallen M.J."/>
        </authorList>
    </citation>
    <scope>NUCLEOTIDE SEQUENCE [LARGE SCALE GENOMIC DNA]</scope>
    <source>
        <strain evidence="2 3">Sa2CVA6</strain>
    </source>
</reference>
<keyword evidence="1" id="KW-1133">Transmembrane helix</keyword>
<keyword evidence="1" id="KW-0812">Transmembrane</keyword>
<dbReference type="Pfam" id="PF07963">
    <property type="entry name" value="N_methyl"/>
    <property type="match status" value="1"/>
</dbReference>
<comment type="caution">
    <text evidence="2">The sequence shown here is derived from an EMBL/GenBank/DDBJ whole genome shotgun (WGS) entry which is preliminary data.</text>
</comment>
<dbReference type="InterPro" id="IPR032092">
    <property type="entry name" value="PilW"/>
</dbReference>
<dbReference type="Proteomes" id="UP000634919">
    <property type="component" value="Unassembled WGS sequence"/>
</dbReference>
<dbReference type="EMBL" id="JACSQK010000004">
    <property type="protein sequence ID" value="MBD7960621.1"/>
    <property type="molecule type" value="Genomic_DNA"/>
</dbReference>
<evidence type="ECO:0000256" key="1">
    <source>
        <dbReference type="SAM" id="Phobius"/>
    </source>
</evidence>
<keyword evidence="3" id="KW-1185">Reference proteome</keyword>
<dbReference type="Pfam" id="PF16074">
    <property type="entry name" value="PilW"/>
    <property type="match status" value="1"/>
</dbReference>
<sequence length="298" mass="32594">MSISLVSLPQQYRHIERRKQSGLSLIELLVGLSIGLLTIAVAMGALMTSRSVTATVTDSSQLQQQSAYAFRVFAQQLRQTGSMRLNLAAQKTEDAVIDITDPVAFETKAEGFDPMIDILSGKDSPNENEFSLSVGYRNYTEQLHTATAANKRASLLRNCLGENGSATLIQSHFVLRNNELLCAGQGDAQPIVDNVANFQTRYLLQTTPHGDPKMQYVNAATVGSQWNNVFAIEVCLVLYGNEVIDMPAGSSYSDCPAADGSIAEIDMTTLDAPRTRRIHKTFRTVFQLRSQGLLQASN</sequence>
<feature type="transmembrane region" description="Helical" evidence="1">
    <location>
        <begin position="21"/>
        <end position="47"/>
    </location>
</feature>
<dbReference type="RefSeq" id="WP_191723263.1">
    <property type="nucleotide sequence ID" value="NZ_JACSQK010000004.1"/>
</dbReference>
<keyword evidence="1" id="KW-0472">Membrane</keyword>
<evidence type="ECO:0000313" key="2">
    <source>
        <dbReference type="EMBL" id="MBD7960621.1"/>
    </source>
</evidence>
<protein>
    <submittedName>
        <fullName evidence="2">PilW family protein</fullName>
    </submittedName>
</protein>
<organism evidence="2 3">
    <name type="scientific">Comamonas avium</name>
    <dbReference type="NCBI Taxonomy" id="2762231"/>
    <lineage>
        <taxon>Bacteria</taxon>
        <taxon>Pseudomonadati</taxon>
        <taxon>Pseudomonadota</taxon>
        <taxon>Betaproteobacteria</taxon>
        <taxon>Burkholderiales</taxon>
        <taxon>Comamonadaceae</taxon>
        <taxon>Comamonas</taxon>
    </lineage>
</organism>
<evidence type="ECO:0000313" key="3">
    <source>
        <dbReference type="Proteomes" id="UP000634919"/>
    </source>
</evidence>
<accession>A0ABR8SAV6</accession>
<gene>
    <name evidence="2" type="ORF">H9646_08985</name>
</gene>
<proteinExistence type="predicted"/>
<dbReference type="InterPro" id="IPR012902">
    <property type="entry name" value="N_methyl_site"/>
</dbReference>